<gene>
    <name evidence="8" type="ORF">Wenmar_03015</name>
</gene>
<feature type="transmembrane region" description="Helical" evidence="7">
    <location>
        <begin position="6"/>
        <end position="28"/>
    </location>
</feature>
<proteinExistence type="inferred from homology"/>
<dbReference type="PIRSF" id="PIRSF006324">
    <property type="entry name" value="LeuE"/>
    <property type="match status" value="1"/>
</dbReference>
<protein>
    <submittedName>
        <fullName evidence="8">Threonine efflux protein</fullName>
    </submittedName>
</protein>
<dbReference type="InterPro" id="IPR001123">
    <property type="entry name" value="LeuE-type"/>
</dbReference>
<feature type="transmembrane region" description="Helical" evidence="7">
    <location>
        <begin position="183"/>
        <end position="201"/>
    </location>
</feature>
<keyword evidence="9" id="KW-1185">Reference proteome</keyword>
<comment type="subcellular location">
    <subcellularLocation>
        <location evidence="1">Cell membrane</location>
        <topology evidence="1">Multi-pass membrane protein</topology>
    </subcellularLocation>
</comment>
<feature type="transmembrane region" description="Helical" evidence="7">
    <location>
        <begin position="112"/>
        <end position="138"/>
    </location>
</feature>
<keyword evidence="3" id="KW-1003">Cell membrane</keyword>
<dbReference type="OrthoDB" id="9804822at2"/>
<dbReference type="Pfam" id="PF01810">
    <property type="entry name" value="LysE"/>
    <property type="match status" value="1"/>
</dbReference>
<comment type="similarity">
    <text evidence="2">Belongs to the Rht family.</text>
</comment>
<keyword evidence="5 7" id="KW-1133">Transmembrane helix</keyword>
<evidence type="ECO:0000313" key="9">
    <source>
        <dbReference type="Proteomes" id="UP000035100"/>
    </source>
</evidence>
<dbReference type="GO" id="GO:0042970">
    <property type="term" value="F:homoserine transmembrane transporter activity"/>
    <property type="evidence" value="ECO:0007669"/>
    <property type="project" value="TreeGrafter"/>
</dbReference>
<dbReference type="Proteomes" id="UP000035100">
    <property type="component" value="Unassembled WGS sequence"/>
</dbReference>
<evidence type="ECO:0000256" key="1">
    <source>
        <dbReference type="ARBA" id="ARBA00004651"/>
    </source>
</evidence>
<comment type="caution">
    <text evidence="8">The sequence shown here is derived from an EMBL/GenBank/DDBJ whole genome shotgun (WGS) entry which is preliminary data.</text>
</comment>
<evidence type="ECO:0000256" key="2">
    <source>
        <dbReference type="ARBA" id="ARBA00007928"/>
    </source>
</evidence>
<organism evidence="8 9">
    <name type="scientific">Wenxinia marina DSM 24838</name>
    <dbReference type="NCBI Taxonomy" id="1123501"/>
    <lineage>
        <taxon>Bacteria</taxon>
        <taxon>Pseudomonadati</taxon>
        <taxon>Pseudomonadota</taxon>
        <taxon>Alphaproteobacteria</taxon>
        <taxon>Rhodobacterales</taxon>
        <taxon>Roseobacteraceae</taxon>
        <taxon>Wenxinia</taxon>
    </lineage>
</organism>
<dbReference type="STRING" id="1123501.Wenmar_03015"/>
<keyword evidence="4 7" id="KW-0812">Transmembrane</keyword>
<reference evidence="8 9" key="1">
    <citation type="submission" date="2013-01" db="EMBL/GenBank/DDBJ databases">
        <authorList>
            <person name="Fiebig A."/>
            <person name="Goeker M."/>
            <person name="Klenk H.-P.P."/>
        </authorList>
    </citation>
    <scope>NUCLEOTIDE SEQUENCE [LARGE SCALE GENOMIC DNA]</scope>
    <source>
        <strain evidence="8 9">DSM 24838</strain>
    </source>
</reference>
<feature type="transmembrane region" description="Helical" evidence="7">
    <location>
        <begin position="144"/>
        <end position="171"/>
    </location>
</feature>
<accession>A0A0D0QBN7</accession>
<feature type="transmembrane region" description="Helical" evidence="7">
    <location>
        <begin position="48"/>
        <end position="66"/>
    </location>
</feature>
<dbReference type="EMBL" id="AONG01000014">
    <property type="protein sequence ID" value="KIQ68368.1"/>
    <property type="molecule type" value="Genomic_DNA"/>
</dbReference>
<evidence type="ECO:0000256" key="5">
    <source>
        <dbReference type="ARBA" id="ARBA00022989"/>
    </source>
</evidence>
<dbReference type="eggNOG" id="COG1280">
    <property type="taxonomic scope" value="Bacteria"/>
</dbReference>
<dbReference type="RefSeq" id="WP_018301806.1">
    <property type="nucleotide sequence ID" value="NZ_KB902279.1"/>
</dbReference>
<evidence type="ECO:0000313" key="8">
    <source>
        <dbReference type="EMBL" id="KIQ68368.1"/>
    </source>
</evidence>
<feature type="transmembrane region" description="Helical" evidence="7">
    <location>
        <begin position="72"/>
        <end position="92"/>
    </location>
</feature>
<dbReference type="AlphaFoldDB" id="A0A0D0QBN7"/>
<evidence type="ECO:0000256" key="7">
    <source>
        <dbReference type="SAM" id="Phobius"/>
    </source>
</evidence>
<dbReference type="PANTHER" id="PTHR30086:SF14">
    <property type="entry name" value="HOMOSERINE_HOMOSERINE LACTONE EFFLUX PROTEIN"/>
    <property type="match status" value="1"/>
</dbReference>
<evidence type="ECO:0000256" key="6">
    <source>
        <dbReference type="ARBA" id="ARBA00023136"/>
    </source>
</evidence>
<evidence type="ECO:0000256" key="3">
    <source>
        <dbReference type="ARBA" id="ARBA00022475"/>
    </source>
</evidence>
<dbReference type="GO" id="GO:0005886">
    <property type="term" value="C:plasma membrane"/>
    <property type="evidence" value="ECO:0007669"/>
    <property type="project" value="UniProtKB-SubCell"/>
</dbReference>
<evidence type="ECO:0000256" key="4">
    <source>
        <dbReference type="ARBA" id="ARBA00022692"/>
    </source>
</evidence>
<keyword evidence="6 7" id="KW-0472">Membrane</keyword>
<name>A0A0D0QBN7_9RHOB</name>
<sequence length="207" mass="21911">MSWDTYALYLVTLGVFFATPPGTSQILIMTNSLRHGLRASLPTAAGDLTANSLQIMAAGFGLTALIGQSAEALTVVKWLGVAYLVWYGLRVWRSPPPDGLEGRADPSAPRRLFAQGFLTSAANPEAVFFFAALFPQFIDPAQALAPQIAILGATYIVVDGLILVLMGAASERLLGRLRSRGRLLNRLAGGAMIGAAALLGAKDVRAR</sequence>
<dbReference type="PANTHER" id="PTHR30086">
    <property type="entry name" value="ARGININE EXPORTER PROTEIN ARGO"/>
    <property type="match status" value="1"/>
</dbReference>